<dbReference type="SUPFAM" id="SSF56784">
    <property type="entry name" value="HAD-like"/>
    <property type="match status" value="1"/>
</dbReference>
<keyword evidence="2" id="KW-1185">Reference proteome</keyword>
<keyword evidence="1" id="KW-0378">Hydrolase</keyword>
<dbReference type="InterPro" id="IPR036412">
    <property type="entry name" value="HAD-like_sf"/>
</dbReference>
<dbReference type="EMBL" id="UGQL01000001">
    <property type="protein sequence ID" value="STZ27306.1"/>
    <property type="molecule type" value="Genomic_DNA"/>
</dbReference>
<dbReference type="GO" id="GO:0016791">
    <property type="term" value="F:phosphatase activity"/>
    <property type="evidence" value="ECO:0007669"/>
    <property type="project" value="UniProtKB-ARBA"/>
</dbReference>
<organism evidence="1 2">
    <name type="scientific">Myroides odoratus</name>
    <name type="common">Flavobacterium odoratum</name>
    <dbReference type="NCBI Taxonomy" id="256"/>
    <lineage>
        <taxon>Bacteria</taxon>
        <taxon>Pseudomonadati</taxon>
        <taxon>Bacteroidota</taxon>
        <taxon>Flavobacteriia</taxon>
        <taxon>Flavobacteriales</taxon>
        <taxon>Flavobacteriaceae</taxon>
        <taxon>Myroides</taxon>
    </lineage>
</organism>
<dbReference type="NCBIfam" id="TIGR01484">
    <property type="entry name" value="HAD-SF-IIB"/>
    <property type="match status" value="1"/>
</dbReference>
<dbReference type="Gene3D" id="3.30.1240.10">
    <property type="match status" value="1"/>
</dbReference>
<dbReference type="Pfam" id="PF08282">
    <property type="entry name" value="Hydrolase_3"/>
    <property type="match status" value="1"/>
</dbReference>
<reference evidence="1 2" key="1">
    <citation type="submission" date="2018-06" db="EMBL/GenBank/DDBJ databases">
        <authorList>
            <consortium name="Pathogen Informatics"/>
            <person name="Doyle S."/>
        </authorList>
    </citation>
    <scope>NUCLEOTIDE SEQUENCE [LARGE SCALE GENOMIC DNA]</scope>
    <source>
        <strain evidence="1 2">NCTC11179</strain>
    </source>
</reference>
<accession>A0A378RJS3</accession>
<dbReference type="AlphaFoldDB" id="A0A378RJS3"/>
<name>A0A378RJS3_MYROD</name>
<dbReference type="GO" id="GO:0000287">
    <property type="term" value="F:magnesium ion binding"/>
    <property type="evidence" value="ECO:0007669"/>
    <property type="project" value="TreeGrafter"/>
</dbReference>
<sequence length="284" mass="31680">MEQIFITDLDGTLLNSSGYLSYESEQILQEVSSGSLHKVGFATARGLTSAAKVIQHVSWNFPVVLNNGAVIYDWQAQRILKIKGIEAAYVEIVLKLGEEKGISPFVFTLNESFEEGIFFQENPSKGLQYFMNMCPSDPRFIAVDQLPTAAATWETQSLVMMFIEDYDTLVPLKLYLQEQYGDDLTCLLMQDQYIPDLFVLEVSSAKATKENAIAYLQEHYAIQGKDLHLFGDNLNDKGMLELQANTYAVGNAHPVILALAQHKIGTNDQDGVAQTIKRVVNQAL</sequence>
<dbReference type="PROSITE" id="PS01228">
    <property type="entry name" value="COF_1"/>
    <property type="match status" value="1"/>
</dbReference>
<dbReference type="Gene3D" id="3.40.50.1000">
    <property type="entry name" value="HAD superfamily/HAD-like"/>
    <property type="match status" value="1"/>
</dbReference>
<dbReference type="Proteomes" id="UP000255024">
    <property type="component" value="Unassembled WGS sequence"/>
</dbReference>
<dbReference type="InterPro" id="IPR023214">
    <property type="entry name" value="HAD_sf"/>
</dbReference>
<gene>
    <name evidence="1" type="primary">ywpJ</name>
    <name evidence="1" type="ORF">NCTC11179_00841</name>
</gene>
<dbReference type="InterPro" id="IPR006379">
    <property type="entry name" value="HAD-SF_hydro_IIB"/>
</dbReference>
<protein>
    <submittedName>
        <fullName evidence="1">Uncharacterized phosphatase YwpJ</fullName>
        <ecNumber evidence="1">3.1.3.-</ecNumber>
    </submittedName>
</protein>
<dbReference type="GO" id="GO:0005829">
    <property type="term" value="C:cytosol"/>
    <property type="evidence" value="ECO:0007669"/>
    <property type="project" value="TreeGrafter"/>
</dbReference>
<dbReference type="PANTHER" id="PTHR10000">
    <property type="entry name" value="PHOSPHOSERINE PHOSPHATASE"/>
    <property type="match status" value="1"/>
</dbReference>
<proteinExistence type="predicted"/>
<dbReference type="EC" id="3.1.3.-" evidence="1"/>
<evidence type="ECO:0000313" key="1">
    <source>
        <dbReference type="EMBL" id="STZ27306.1"/>
    </source>
</evidence>
<dbReference type="PANTHER" id="PTHR10000:SF8">
    <property type="entry name" value="HAD SUPERFAMILY HYDROLASE-LIKE, TYPE 3"/>
    <property type="match status" value="1"/>
</dbReference>
<dbReference type="RefSeq" id="WP_115090265.1">
    <property type="nucleotide sequence ID" value="NZ_CP068107.1"/>
</dbReference>
<evidence type="ECO:0000313" key="2">
    <source>
        <dbReference type="Proteomes" id="UP000255024"/>
    </source>
</evidence>